<dbReference type="PANTHER" id="PTHR32170:SF3">
    <property type="entry name" value="PROTEASOME ACTIVATOR COMPLEX SUBUNIT 4"/>
    <property type="match status" value="1"/>
</dbReference>
<gene>
    <name evidence="1" type="ORF">SMN809_LOCUS33873</name>
</gene>
<organism evidence="1 2">
    <name type="scientific">Rotaria magnacalcarata</name>
    <dbReference type="NCBI Taxonomy" id="392030"/>
    <lineage>
        <taxon>Eukaryota</taxon>
        <taxon>Metazoa</taxon>
        <taxon>Spiralia</taxon>
        <taxon>Gnathifera</taxon>
        <taxon>Rotifera</taxon>
        <taxon>Eurotatoria</taxon>
        <taxon>Bdelloidea</taxon>
        <taxon>Philodinida</taxon>
        <taxon>Philodinidae</taxon>
        <taxon>Rotaria</taxon>
    </lineage>
</organism>
<evidence type="ECO:0000313" key="2">
    <source>
        <dbReference type="Proteomes" id="UP000676336"/>
    </source>
</evidence>
<dbReference type="InterPro" id="IPR035309">
    <property type="entry name" value="PSME4"/>
</dbReference>
<reference evidence="1" key="1">
    <citation type="submission" date="2021-02" db="EMBL/GenBank/DDBJ databases">
        <authorList>
            <person name="Nowell W R."/>
        </authorList>
    </citation>
    <scope>NUCLEOTIDE SEQUENCE</scope>
</reference>
<dbReference type="GO" id="GO:0005634">
    <property type="term" value="C:nucleus"/>
    <property type="evidence" value="ECO:0007669"/>
    <property type="project" value="TreeGrafter"/>
</dbReference>
<accession>A0A8S2X3Y6</accession>
<dbReference type="GO" id="GO:0016504">
    <property type="term" value="F:peptidase activator activity"/>
    <property type="evidence" value="ECO:0007669"/>
    <property type="project" value="InterPro"/>
</dbReference>
<dbReference type="EMBL" id="CAJOBI010075692">
    <property type="protein sequence ID" value="CAF4477218.1"/>
    <property type="molecule type" value="Genomic_DNA"/>
</dbReference>
<proteinExistence type="predicted"/>
<dbReference type="Proteomes" id="UP000676336">
    <property type="component" value="Unassembled WGS sequence"/>
</dbReference>
<evidence type="ECO:0000313" key="1">
    <source>
        <dbReference type="EMBL" id="CAF4477218.1"/>
    </source>
</evidence>
<dbReference type="AlphaFoldDB" id="A0A8S2X3Y6"/>
<protein>
    <submittedName>
        <fullName evidence="1">Uncharacterized protein</fullName>
    </submittedName>
</protein>
<dbReference type="GO" id="GO:0005829">
    <property type="term" value="C:cytosol"/>
    <property type="evidence" value="ECO:0007669"/>
    <property type="project" value="TreeGrafter"/>
</dbReference>
<comment type="caution">
    <text evidence="1">The sequence shown here is derived from an EMBL/GenBank/DDBJ whole genome shotgun (WGS) entry which is preliminary data.</text>
</comment>
<dbReference type="GO" id="GO:0010499">
    <property type="term" value="P:proteasomal ubiquitin-independent protein catabolic process"/>
    <property type="evidence" value="ECO:0007669"/>
    <property type="project" value="TreeGrafter"/>
</dbReference>
<dbReference type="PANTHER" id="PTHR32170">
    <property type="entry name" value="PROTEASOME ACTIVATOR COMPLEX SUBUNIT 4"/>
    <property type="match status" value="1"/>
</dbReference>
<name>A0A8S2X3Y6_9BILA</name>
<sequence length="234" mass="27899">MIHGKEEMDDNNLQKPNVYNRYLPFYDSIQRQAYEKFDEIRMHLSRIIQLREIRPGFSIWSSKLQQFISLYGYYFTKADHLKLIDFYLSILSIDNLSLTNVQICFNLLQVLLQKSHLITRDELIIDWRLLYQWAKLIRSHHDQDYSLVVMSHGVEQSFLNCIPYCRFYFSITATQEILDEFRPWLCPFDSAFNDAMYFFDLLLPVNLPPNLLNQGFKCGFAFLDIFESNISIDV</sequence>
<dbReference type="GO" id="GO:0070628">
    <property type="term" value="F:proteasome binding"/>
    <property type="evidence" value="ECO:0007669"/>
    <property type="project" value="InterPro"/>
</dbReference>